<sequence>MSASQNQGQDASSNTSYKERLDEAADKSRYPNQDVVQNRPGVVTQVMEKVSQYVPGAEIILGGQRRNTATDDNKTTNGVPDSSVPPVRPHHDRQIEEFVRAQHGSNLGDVKGTDD</sequence>
<evidence type="ECO:0000313" key="2">
    <source>
        <dbReference type="EMBL" id="PSR90802.1"/>
    </source>
</evidence>
<accession>A0A2T3AC54</accession>
<dbReference type="InParanoid" id="A0A2T3AC54"/>
<dbReference type="Proteomes" id="UP000241462">
    <property type="component" value="Unassembled WGS sequence"/>
</dbReference>
<gene>
    <name evidence="2" type="ORF">BD289DRAFT_481483</name>
</gene>
<organism evidence="2 3">
    <name type="scientific">Coniella lustricola</name>
    <dbReference type="NCBI Taxonomy" id="2025994"/>
    <lineage>
        <taxon>Eukaryota</taxon>
        <taxon>Fungi</taxon>
        <taxon>Dikarya</taxon>
        <taxon>Ascomycota</taxon>
        <taxon>Pezizomycotina</taxon>
        <taxon>Sordariomycetes</taxon>
        <taxon>Sordariomycetidae</taxon>
        <taxon>Diaporthales</taxon>
        <taxon>Schizoparmaceae</taxon>
        <taxon>Coniella</taxon>
    </lineage>
</organism>
<proteinExistence type="predicted"/>
<feature type="region of interest" description="Disordered" evidence="1">
    <location>
        <begin position="61"/>
        <end position="90"/>
    </location>
</feature>
<keyword evidence="3" id="KW-1185">Reference proteome</keyword>
<reference evidence="2 3" key="1">
    <citation type="journal article" date="2018" name="Mycol. Prog.">
        <title>Coniella lustricola, a new species from submerged detritus.</title>
        <authorList>
            <person name="Raudabaugh D.B."/>
            <person name="Iturriaga T."/>
            <person name="Carver A."/>
            <person name="Mondo S."/>
            <person name="Pangilinan J."/>
            <person name="Lipzen A."/>
            <person name="He G."/>
            <person name="Amirebrahimi M."/>
            <person name="Grigoriev I.V."/>
            <person name="Miller A.N."/>
        </authorList>
    </citation>
    <scope>NUCLEOTIDE SEQUENCE [LARGE SCALE GENOMIC DNA]</scope>
    <source>
        <strain evidence="2 3">B22-T-1</strain>
    </source>
</reference>
<feature type="region of interest" description="Disordered" evidence="1">
    <location>
        <begin position="1"/>
        <end position="40"/>
    </location>
</feature>
<dbReference type="AlphaFoldDB" id="A0A2T3AC54"/>
<name>A0A2T3AC54_9PEZI</name>
<feature type="compositionally biased region" description="Polar residues" evidence="1">
    <location>
        <begin position="1"/>
        <end position="16"/>
    </location>
</feature>
<evidence type="ECO:0000256" key="1">
    <source>
        <dbReference type="SAM" id="MobiDB-lite"/>
    </source>
</evidence>
<protein>
    <submittedName>
        <fullName evidence="2">Uncharacterized protein</fullName>
    </submittedName>
</protein>
<feature type="compositionally biased region" description="Basic and acidic residues" evidence="1">
    <location>
        <begin position="17"/>
        <end position="29"/>
    </location>
</feature>
<dbReference type="OrthoDB" id="3436397at2759"/>
<evidence type="ECO:0000313" key="3">
    <source>
        <dbReference type="Proteomes" id="UP000241462"/>
    </source>
</evidence>
<dbReference type="EMBL" id="KZ678415">
    <property type="protein sequence ID" value="PSR90802.1"/>
    <property type="molecule type" value="Genomic_DNA"/>
</dbReference>